<name>A0ACB9MQP9_9MYRT</name>
<dbReference type="Proteomes" id="UP001057402">
    <property type="component" value="Chromosome 9"/>
</dbReference>
<accession>A0ACB9MQP9</accession>
<organism evidence="1 2">
    <name type="scientific">Melastoma candidum</name>
    <dbReference type="NCBI Taxonomy" id="119954"/>
    <lineage>
        <taxon>Eukaryota</taxon>
        <taxon>Viridiplantae</taxon>
        <taxon>Streptophyta</taxon>
        <taxon>Embryophyta</taxon>
        <taxon>Tracheophyta</taxon>
        <taxon>Spermatophyta</taxon>
        <taxon>Magnoliopsida</taxon>
        <taxon>eudicotyledons</taxon>
        <taxon>Gunneridae</taxon>
        <taxon>Pentapetalae</taxon>
        <taxon>rosids</taxon>
        <taxon>malvids</taxon>
        <taxon>Myrtales</taxon>
        <taxon>Melastomataceae</taxon>
        <taxon>Melastomatoideae</taxon>
        <taxon>Melastomateae</taxon>
        <taxon>Melastoma</taxon>
    </lineage>
</organism>
<gene>
    <name evidence="1" type="ORF">MLD38_031129</name>
</gene>
<dbReference type="EMBL" id="CM042888">
    <property type="protein sequence ID" value="KAI4325759.1"/>
    <property type="molecule type" value="Genomic_DNA"/>
</dbReference>
<evidence type="ECO:0000313" key="2">
    <source>
        <dbReference type="Proteomes" id="UP001057402"/>
    </source>
</evidence>
<proteinExistence type="predicted"/>
<keyword evidence="2" id="KW-1185">Reference proteome</keyword>
<evidence type="ECO:0000313" key="1">
    <source>
        <dbReference type="EMBL" id="KAI4325759.1"/>
    </source>
</evidence>
<sequence>MGFWSLLRVASMPILQVLMISLLGASMASPRWDLLSVDARNSLNKIVFIVFTPSIVFASIVKAVTFHDIISWWFMPVNIGIIFLIGGLLGCLLVKLTRPTPYLEGLIVATCSAANLGNLPIIIIPASCADKGSPFGDRATCKSAGIAYASFSMALGGFYIWTHTYQLIRTSSLRYKQLCAAEEASTKAPDTECGGMASGLLKDNEQEESSIRKQLIMKPTEDTESQAQDEERTPIWAKVTGPLQQVLKELMSPPSLSAGVGFVFGAIPFLKGLLIGEGAPLRVLQDTIAMLGDGTIPCMTLILGGNLTQGLRSSKIGWRVVVGVILVRYVILPLTGIGVVTAAGKLGLLAQDPLFHYALMVQFTLPPAMNIGTMTQLFDVGQEECSVLFLWSYMVAAIALTLWSTVFMWILSS</sequence>
<protein>
    <submittedName>
        <fullName evidence="1">Uncharacterized protein</fullName>
    </submittedName>
</protein>
<reference evidence="2" key="1">
    <citation type="journal article" date="2023" name="Front. Plant Sci.">
        <title>Chromosomal-level genome assembly of Melastoma candidum provides insights into trichome evolution.</title>
        <authorList>
            <person name="Zhong Y."/>
            <person name="Wu W."/>
            <person name="Sun C."/>
            <person name="Zou P."/>
            <person name="Liu Y."/>
            <person name="Dai S."/>
            <person name="Zhou R."/>
        </authorList>
    </citation>
    <scope>NUCLEOTIDE SEQUENCE [LARGE SCALE GENOMIC DNA]</scope>
</reference>
<comment type="caution">
    <text evidence="1">The sequence shown here is derived from an EMBL/GenBank/DDBJ whole genome shotgun (WGS) entry which is preliminary data.</text>
</comment>